<dbReference type="STRING" id="416943.SAMN05445871_5917"/>
<keyword evidence="2" id="KW-0560">Oxidoreductase</keyword>
<dbReference type="SUPFAM" id="SSF51735">
    <property type="entry name" value="NAD(P)-binding Rossmann-fold domains"/>
    <property type="match status" value="1"/>
</dbReference>
<dbReference type="PANTHER" id="PTHR24321">
    <property type="entry name" value="DEHYDROGENASES, SHORT CHAIN"/>
    <property type="match status" value="1"/>
</dbReference>
<comment type="similarity">
    <text evidence="1">Belongs to the short-chain dehydrogenases/reductases (SDR) family.</text>
</comment>
<name>A0A1H7FGX2_9BURK</name>
<feature type="domain" description="Ketoreductase" evidence="4">
    <location>
        <begin position="7"/>
        <end position="194"/>
    </location>
</feature>
<dbReference type="Pfam" id="PF13561">
    <property type="entry name" value="adh_short_C2"/>
    <property type="match status" value="1"/>
</dbReference>
<dbReference type="GO" id="GO:0016491">
    <property type="term" value="F:oxidoreductase activity"/>
    <property type="evidence" value="ECO:0007669"/>
    <property type="project" value="UniProtKB-KW"/>
</dbReference>
<dbReference type="InterPro" id="IPR057326">
    <property type="entry name" value="KR_dom"/>
</dbReference>
<dbReference type="CDD" id="cd05233">
    <property type="entry name" value="SDR_c"/>
    <property type="match status" value="1"/>
</dbReference>
<organism evidence="5 6">
    <name type="scientific">Paraburkholderia caballeronis</name>
    <dbReference type="NCBI Taxonomy" id="416943"/>
    <lineage>
        <taxon>Bacteria</taxon>
        <taxon>Pseudomonadati</taxon>
        <taxon>Pseudomonadota</taxon>
        <taxon>Betaproteobacteria</taxon>
        <taxon>Burkholderiales</taxon>
        <taxon>Burkholderiaceae</taxon>
        <taxon>Paraburkholderia</taxon>
    </lineage>
</organism>
<dbReference type="PROSITE" id="PS00061">
    <property type="entry name" value="ADH_SHORT"/>
    <property type="match status" value="1"/>
</dbReference>
<dbReference type="Proteomes" id="UP000199120">
    <property type="component" value="Unassembled WGS sequence"/>
</dbReference>
<dbReference type="InterPro" id="IPR036291">
    <property type="entry name" value="NAD(P)-bd_dom_sf"/>
</dbReference>
<dbReference type="InterPro" id="IPR020904">
    <property type="entry name" value="Sc_DH/Rdtase_CS"/>
</dbReference>
<evidence type="ECO:0000256" key="2">
    <source>
        <dbReference type="ARBA" id="ARBA00023002"/>
    </source>
</evidence>
<evidence type="ECO:0000256" key="1">
    <source>
        <dbReference type="ARBA" id="ARBA00006484"/>
    </source>
</evidence>
<reference evidence="6" key="1">
    <citation type="submission" date="2016-10" db="EMBL/GenBank/DDBJ databases">
        <authorList>
            <person name="Varghese N."/>
            <person name="Submissions S."/>
        </authorList>
    </citation>
    <scope>NUCLEOTIDE SEQUENCE [LARGE SCALE GENOMIC DNA]</scope>
    <source>
        <strain evidence="6">LMG 26416</strain>
    </source>
</reference>
<dbReference type="PANTHER" id="PTHR24321:SF8">
    <property type="entry name" value="ESTRADIOL 17-BETA-DEHYDROGENASE 8-RELATED"/>
    <property type="match status" value="1"/>
</dbReference>
<accession>A0A1H7FGX2</accession>
<gene>
    <name evidence="5" type="ORF">SAMN05192542_101327</name>
</gene>
<dbReference type="AlphaFoldDB" id="A0A1H7FGX2"/>
<dbReference type="FunFam" id="3.40.50.720:FF:000084">
    <property type="entry name" value="Short-chain dehydrogenase reductase"/>
    <property type="match status" value="1"/>
</dbReference>
<dbReference type="InterPro" id="IPR002347">
    <property type="entry name" value="SDR_fam"/>
</dbReference>
<dbReference type="RefSeq" id="WP_090552418.1">
    <property type="nucleotide sequence ID" value="NZ_FNSR01000003.1"/>
</dbReference>
<dbReference type="EMBL" id="FOAJ01000001">
    <property type="protein sequence ID" value="SEK25218.1"/>
    <property type="molecule type" value="Genomic_DNA"/>
</dbReference>
<keyword evidence="3" id="KW-0520">NAD</keyword>
<evidence type="ECO:0000256" key="3">
    <source>
        <dbReference type="ARBA" id="ARBA00023027"/>
    </source>
</evidence>
<keyword evidence="6" id="KW-1185">Reference proteome</keyword>
<sequence>MRRLDGKSVLITGASSGIGRAIALRFANEGAHVVLADVTQTVREGGVPTLDLLREAGHDAEFVRTDVAVEADAQAAVDYTLRRHGRLDVLVNDAAISVGKPLLETSLDEWNRVFAVNLTGVFLMSRAAVCAMLAQPPQGEVRGRIVNVSSQHGMISAPGNVAYGTSKAGVVYLTRQIAADYAAHGIVCNAVAPGKIVTGKSGPAASAQAIDYSTARTPMRRLGRPDDVANAALFLASDEATFLTGDNLLVDGGWMAA</sequence>
<proteinExistence type="inferred from homology"/>
<evidence type="ECO:0000313" key="5">
    <source>
        <dbReference type="EMBL" id="SEK25218.1"/>
    </source>
</evidence>
<evidence type="ECO:0000313" key="6">
    <source>
        <dbReference type="Proteomes" id="UP000199120"/>
    </source>
</evidence>
<dbReference type="PRINTS" id="PR00080">
    <property type="entry name" value="SDRFAMILY"/>
</dbReference>
<dbReference type="PRINTS" id="PR00081">
    <property type="entry name" value="GDHRDH"/>
</dbReference>
<dbReference type="NCBIfam" id="NF005559">
    <property type="entry name" value="PRK07231.1"/>
    <property type="match status" value="1"/>
</dbReference>
<dbReference type="SMART" id="SM00822">
    <property type="entry name" value="PKS_KR"/>
    <property type="match status" value="1"/>
</dbReference>
<evidence type="ECO:0000259" key="4">
    <source>
        <dbReference type="SMART" id="SM00822"/>
    </source>
</evidence>
<protein>
    <submittedName>
        <fullName evidence="5">NAD(P)-dependent dehydrogenase, short-chain alcohol dehydrogenase family</fullName>
    </submittedName>
</protein>
<dbReference type="Gene3D" id="3.40.50.720">
    <property type="entry name" value="NAD(P)-binding Rossmann-like Domain"/>
    <property type="match status" value="1"/>
</dbReference>
<dbReference type="OrthoDB" id="9178657at2"/>